<evidence type="ECO:0008006" key="2">
    <source>
        <dbReference type="Google" id="ProtNLM"/>
    </source>
</evidence>
<accession>A0A381S3H4</accession>
<proteinExistence type="predicted"/>
<protein>
    <recommendedName>
        <fullName evidence="2">Fungal lipase-like domain-containing protein</fullName>
    </recommendedName>
</protein>
<dbReference type="Gene3D" id="3.40.50.1820">
    <property type="entry name" value="alpha/beta hydrolase"/>
    <property type="match status" value="1"/>
</dbReference>
<name>A0A381S3H4_9ZZZZ</name>
<evidence type="ECO:0000313" key="1">
    <source>
        <dbReference type="EMBL" id="SUZ95703.1"/>
    </source>
</evidence>
<dbReference type="InterPro" id="IPR029058">
    <property type="entry name" value="AB_hydrolase_fold"/>
</dbReference>
<reference evidence="1" key="1">
    <citation type="submission" date="2018-05" db="EMBL/GenBank/DDBJ databases">
        <authorList>
            <person name="Lanie J.A."/>
            <person name="Ng W.-L."/>
            <person name="Kazmierczak K.M."/>
            <person name="Andrzejewski T.M."/>
            <person name="Davidsen T.M."/>
            <person name="Wayne K.J."/>
            <person name="Tettelin H."/>
            <person name="Glass J.I."/>
            <person name="Rusch D."/>
            <person name="Podicherti R."/>
            <person name="Tsui H.-C.T."/>
            <person name="Winkler M.E."/>
        </authorList>
    </citation>
    <scope>NUCLEOTIDE SEQUENCE</scope>
</reference>
<gene>
    <name evidence="1" type="ORF">METZ01_LOCUS48557</name>
</gene>
<dbReference type="EMBL" id="UINC01002347">
    <property type="protein sequence ID" value="SUZ95703.1"/>
    <property type="molecule type" value="Genomic_DNA"/>
</dbReference>
<dbReference type="AlphaFoldDB" id="A0A381S3H4"/>
<organism evidence="1">
    <name type="scientific">marine metagenome</name>
    <dbReference type="NCBI Taxonomy" id="408172"/>
    <lineage>
        <taxon>unclassified sequences</taxon>
        <taxon>metagenomes</taxon>
        <taxon>ecological metagenomes</taxon>
    </lineage>
</organism>
<sequence>MNHYLPLIFLLYLSCGQTNHPDLLLNELKSNKSDYDGYVIDRSNGFHRLGGFSTKDSTYGIITVHGYYPVGWPTKGFEWVNPLVELANNEIPVWFFRYDWTECPENSVNYLYRQTEMLIENNPHLDSLWIIGHSMGGLVTSLFAEKWDQVFPITIHSIAAPLAGMEHQLLSGCEKIARKEYYISSTVTYTQWKTVHSQDGAFRKLKIDPQVVNIRGGKSLLLPEEWQNIRLGHNRSIQWVCENIFQL</sequence>
<dbReference type="SUPFAM" id="SSF53474">
    <property type="entry name" value="alpha/beta-Hydrolases"/>
    <property type="match status" value="1"/>
</dbReference>